<evidence type="ECO:0000313" key="3">
    <source>
        <dbReference type="Proteomes" id="UP000054516"/>
    </source>
</evidence>
<gene>
    <name evidence="2" type="ORF">SAMD00023353_0401810</name>
</gene>
<proteinExistence type="predicted"/>
<name>A0A1S7UJI2_ROSNE</name>
<evidence type="ECO:0000256" key="1">
    <source>
        <dbReference type="SAM" id="MobiDB-lite"/>
    </source>
</evidence>
<dbReference type="EMBL" id="DF977449">
    <property type="protein sequence ID" value="GAP83173.1"/>
    <property type="molecule type" value="Genomic_DNA"/>
</dbReference>
<sequence>MSLAPPDLPRDAAKCVPPIPVPAYGGGGAFSVACAAVIAGPALACLEKVLDLPGYGAWNTFVPTASVVAAASASPLPPSPSSDAPAPPPELAALAARPGYAAPGARIRFAAVMVPGGAPRSVDLVVTALEAFTPPNSNNDDDDDGGGVATVGYRVAWKAVGLPRFVLRSERVQEFVERRRRSADRRGGGGGVVETHYATWETFGGAVAYVLPGAQLEGGFSRWVDGLRKVVEEGEGEGEGKEEDEEGAAR</sequence>
<protein>
    <submittedName>
        <fullName evidence="2">Uncharacterized protein</fullName>
    </submittedName>
</protein>
<dbReference type="OMA" id="VYVVRWM"/>
<feature type="compositionally biased region" description="Acidic residues" evidence="1">
    <location>
        <begin position="233"/>
        <end position="250"/>
    </location>
</feature>
<dbReference type="Proteomes" id="UP000054516">
    <property type="component" value="Unassembled WGS sequence"/>
</dbReference>
<dbReference type="OrthoDB" id="509124at2759"/>
<reference evidence="2" key="1">
    <citation type="submission" date="2016-03" db="EMBL/GenBank/DDBJ databases">
        <title>Draft genome sequence of Rosellinia necatrix.</title>
        <authorList>
            <person name="Kanematsu S."/>
        </authorList>
    </citation>
    <scope>NUCLEOTIDE SEQUENCE [LARGE SCALE GENOMIC DNA]</scope>
    <source>
        <strain evidence="2">W97</strain>
    </source>
</reference>
<accession>A0A1S7UJI2</accession>
<evidence type="ECO:0000313" key="2">
    <source>
        <dbReference type="EMBL" id="GAP83173.1"/>
    </source>
</evidence>
<keyword evidence="3" id="KW-1185">Reference proteome</keyword>
<dbReference type="AlphaFoldDB" id="A0A1S7UJI2"/>
<organism evidence="2">
    <name type="scientific">Rosellinia necatrix</name>
    <name type="common">White root-rot fungus</name>
    <dbReference type="NCBI Taxonomy" id="77044"/>
    <lineage>
        <taxon>Eukaryota</taxon>
        <taxon>Fungi</taxon>
        <taxon>Dikarya</taxon>
        <taxon>Ascomycota</taxon>
        <taxon>Pezizomycotina</taxon>
        <taxon>Sordariomycetes</taxon>
        <taxon>Xylariomycetidae</taxon>
        <taxon>Xylariales</taxon>
        <taxon>Xylariaceae</taxon>
        <taxon>Rosellinia</taxon>
    </lineage>
</organism>
<feature type="region of interest" description="Disordered" evidence="1">
    <location>
        <begin position="231"/>
        <end position="250"/>
    </location>
</feature>